<dbReference type="EMBL" id="QICC01000104">
    <property type="protein sequence ID" value="RNM40137.1"/>
    <property type="molecule type" value="Genomic_DNA"/>
</dbReference>
<reference evidence="1 3" key="1">
    <citation type="journal article" date="2018" name="Elife">
        <title>Discovery and characterization of a prevalent human gut bacterial enzyme sufficient for the inactivation of a family of plant toxins.</title>
        <authorList>
            <person name="Koppel N."/>
            <person name="Bisanz J.E."/>
            <person name="Pandelia M.E."/>
            <person name="Turnbaugh P.J."/>
            <person name="Balskus E.P."/>
        </authorList>
    </citation>
    <scope>NUCLEOTIDE SEQUENCE [LARGE SCALE GENOMIC DNA]</scope>
    <source>
        <strain evidence="1 3">DSM 16107</strain>
    </source>
</reference>
<evidence type="ECO:0000313" key="1">
    <source>
        <dbReference type="EMBL" id="RDB62900.1"/>
    </source>
</evidence>
<dbReference type="AlphaFoldDB" id="A0A3N0ITC0"/>
<name>A0A3N0ITC0_9ACTN</name>
<evidence type="ECO:0000313" key="4">
    <source>
        <dbReference type="Proteomes" id="UP000270112"/>
    </source>
</evidence>
<gene>
    <name evidence="1" type="ORF">C1876_17005</name>
    <name evidence="2" type="ORF">DMP09_15720</name>
</gene>
<evidence type="ECO:0000313" key="3">
    <source>
        <dbReference type="Proteomes" id="UP000253817"/>
    </source>
</evidence>
<protein>
    <submittedName>
        <fullName evidence="2">Uncharacterized protein</fullName>
    </submittedName>
</protein>
<comment type="caution">
    <text evidence="2">The sequence shown here is derived from an EMBL/GenBank/DDBJ whole genome shotgun (WGS) entry which is preliminary data.</text>
</comment>
<dbReference type="Proteomes" id="UP000253817">
    <property type="component" value="Unassembled WGS sequence"/>
</dbReference>
<keyword evidence="3" id="KW-1185">Reference proteome</keyword>
<accession>A0A3N0ITC0</accession>
<reference evidence="2" key="3">
    <citation type="journal article" date="2019" name="Microbiol. Resour. Announc.">
        <title>Draft Genome Sequences of Type Strains of Gordonibacter faecihominis, Paraeggerthella hongkongensis, Parvibacter caecicola,Slackia equolifaciens, Slackia faecicanis, and Slackia isoflavoniconvertens.</title>
        <authorList>
            <person name="Danylec N."/>
            <person name="Stoll D.A."/>
            <person name="Dotsch A."/>
            <person name="Huch M."/>
        </authorList>
    </citation>
    <scope>NUCLEOTIDE SEQUENCE</scope>
    <source>
        <strain evidence="2">DSM 16107</strain>
    </source>
</reference>
<reference evidence="4" key="2">
    <citation type="submission" date="2018-05" db="EMBL/GenBank/DDBJ databases">
        <title>Genome Sequencing of selected type strains of the family Eggerthellaceae.</title>
        <authorList>
            <person name="Danylec N."/>
            <person name="Stoll D.A."/>
            <person name="Doetsch A."/>
            <person name="Huch M."/>
        </authorList>
    </citation>
    <scope>NUCLEOTIDE SEQUENCE [LARGE SCALE GENOMIC DNA]</scope>
    <source>
        <strain evidence="4">DSM 16107</strain>
    </source>
</reference>
<dbReference type="EMBL" id="PPTT01000052">
    <property type="protein sequence ID" value="RDB62900.1"/>
    <property type="molecule type" value="Genomic_DNA"/>
</dbReference>
<dbReference type="RefSeq" id="WP_114547908.1">
    <property type="nucleotide sequence ID" value="NZ_PPTT01000052.1"/>
</dbReference>
<dbReference type="Proteomes" id="UP000270112">
    <property type="component" value="Unassembled WGS sequence"/>
</dbReference>
<proteinExistence type="predicted"/>
<evidence type="ECO:0000313" key="2">
    <source>
        <dbReference type="EMBL" id="RNM40137.1"/>
    </source>
</evidence>
<sequence length="66" mass="6902">MGLLHELASWNRFAARWCPTCTVHAAACTQPWNAGALFGDCSLASIVALAVLLESCSRGALPGVSQ</sequence>
<organism evidence="2 4">
    <name type="scientific">Eggerthella sinensis</name>
    <dbReference type="NCBI Taxonomy" id="242230"/>
    <lineage>
        <taxon>Bacteria</taxon>
        <taxon>Bacillati</taxon>
        <taxon>Actinomycetota</taxon>
        <taxon>Coriobacteriia</taxon>
        <taxon>Eggerthellales</taxon>
        <taxon>Eggerthellaceae</taxon>
        <taxon>Eggerthella</taxon>
    </lineage>
</organism>